<dbReference type="PANTHER" id="PTHR33164">
    <property type="entry name" value="TRANSCRIPTIONAL REGULATOR, MARR FAMILY"/>
    <property type="match status" value="1"/>
</dbReference>
<evidence type="ECO:0000259" key="1">
    <source>
        <dbReference type="PROSITE" id="PS50995"/>
    </source>
</evidence>
<dbReference type="Gene3D" id="1.10.10.10">
    <property type="entry name" value="Winged helix-like DNA-binding domain superfamily/Winged helix DNA-binding domain"/>
    <property type="match status" value="1"/>
</dbReference>
<dbReference type="EMBL" id="JACHBR010000001">
    <property type="protein sequence ID" value="MBB5628600.1"/>
    <property type="molecule type" value="Genomic_DNA"/>
</dbReference>
<dbReference type="GO" id="GO:0003700">
    <property type="term" value="F:DNA-binding transcription factor activity"/>
    <property type="evidence" value="ECO:0007669"/>
    <property type="project" value="InterPro"/>
</dbReference>
<proteinExistence type="predicted"/>
<dbReference type="InterPro" id="IPR000835">
    <property type="entry name" value="HTH_MarR-typ"/>
</dbReference>
<dbReference type="InterPro" id="IPR039422">
    <property type="entry name" value="MarR/SlyA-like"/>
</dbReference>
<evidence type="ECO:0000313" key="3">
    <source>
        <dbReference type="Proteomes" id="UP000588112"/>
    </source>
</evidence>
<dbReference type="SMART" id="SM00347">
    <property type="entry name" value="HTH_MARR"/>
    <property type="match status" value="1"/>
</dbReference>
<feature type="domain" description="HTH marR-type" evidence="1">
    <location>
        <begin position="38"/>
        <end position="177"/>
    </location>
</feature>
<name>A0A7W9DSP1_9ACTN</name>
<dbReference type="Proteomes" id="UP000588112">
    <property type="component" value="Unassembled WGS sequence"/>
</dbReference>
<reference evidence="2 3" key="1">
    <citation type="submission" date="2020-08" db="EMBL/GenBank/DDBJ databases">
        <title>Sequencing the genomes of 1000 actinobacteria strains.</title>
        <authorList>
            <person name="Klenk H.-P."/>
        </authorList>
    </citation>
    <scope>NUCLEOTIDE SEQUENCE [LARGE SCALE GENOMIC DNA]</scope>
    <source>
        <strain evidence="2 3">DSM 45790</strain>
    </source>
</reference>
<dbReference type="InterPro" id="IPR036390">
    <property type="entry name" value="WH_DNA-bd_sf"/>
</dbReference>
<keyword evidence="2" id="KW-0238">DNA-binding</keyword>
<dbReference type="SUPFAM" id="SSF46785">
    <property type="entry name" value="Winged helix' DNA-binding domain"/>
    <property type="match status" value="1"/>
</dbReference>
<dbReference type="PANTHER" id="PTHR33164:SF104">
    <property type="entry name" value="TRANSCRIPTIONAL REGULATORY PROTEIN"/>
    <property type="match status" value="1"/>
</dbReference>
<sequence length="181" mass="19702">MRHEGHDARDEAGAPRQDEVDALVPGWAAELPASLVTVLELSKRVSRIGGLLEQATRAEMAELGLTYAEFDVLAALHRAGPPYRLKPSDLTRSLFLTSGGTSNVLQRLARAGYVDREADAGDGRSRWVRLTEEGRRVAATALDASGRAHSDVMAAVPEETVRRAADALREVLLVIGRRRVR</sequence>
<dbReference type="GO" id="GO:0003677">
    <property type="term" value="F:DNA binding"/>
    <property type="evidence" value="ECO:0007669"/>
    <property type="project" value="UniProtKB-KW"/>
</dbReference>
<keyword evidence="3" id="KW-1185">Reference proteome</keyword>
<dbReference type="PRINTS" id="PR00598">
    <property type="entry name" value="HTHMARR"/>
</dbReference>
<accession>A0A7W9DSP1</accession>
<gene>
    <name evidence="2" type="ORF">BJ981_004299</name>
</gene>
<dbReference type="GO" id="GO:0006950">
    <property type="term" value="P:response to stress"/>
    <property type="evidence" value="ECO:0007669"/>
    <property type="project" value="TreeGrafter"/>
</dbReference>
<dbReference type="AlphaFoldDB" id="A0A7W9DSP1"/>
<evidence type="ECO:0000313" key="2">
    <source>
        <dbReference type="EMBL" id="MBB5628600.1"/>
    </source>
</evidence>
<dbReference type="InterPro" id="IPR036388">
    <property type="entry name" value="WH-like_DNA-bd_sf"/>
</dbReference>
<dbReference type="RefSeq" id="WP_204070038.1">
    <property type="nucleotide sequence ID" value="NZ_BOOS01000004.1"/>
</dbReference>
<dbReference type="Pfam" id="PF12802">
    <property type="entry name" value="MarR_2"/>
    <property type="match status" value="1"/>
</dbReference>
<organism evidence="2 3">
    <name type="scientific">Sphaerisporangium krabiense</name>
    <dbReference type="NCBI Taxonomy" id="763782"/>
    <lineage>
        <taxon>Bacteria</taxon>
        <taxon>Bacillati</taxon>
        <taxon>Actinomycetota</taxon>
        <taxon>Actinomycetes</taxon>
        <taxon>Streptosporangiales</taxon>
        <taxon>Streptosporangiaceae</taxon>
        <taxon>Sphaerisporangium</taxon>
    </lineage>
</organism>
<dbReference type="PROSITE" id="PS50995">
    <property type="entry name" value="HTH_MARR_2"/>
    <property type="match status" value="1"/>
</dbReference>
<comment type="caution">
    <text evidence="2">The sequence shown here is derived from an EMBL/GenBank/DDBJ whole genome shotgun (WGS) entry which is preliminary data.</text>
</comment>
<protein>
    <submittedName>
        <fullName evidence="2">DNA-binding MarR family transcriptional regulator</fullName>
    </submittedName>
</protein>